<sequence>AAVGSAGSAGAGPDDGGAPGSGLAGLGERLAAAGGDFTAGTAGDGTFRLVAALPTGEA</sequence>
<keyword evidence="2" id="KW-0808">Transferase</keyword>
<feature type="compositionally biased region" description="Gly residues" evidence="1">
    <location>
        <begin position="7"/>
        <end position="25"/>
    </location>
</feature>
<reference evidence="2 3" key="1">
    <citation type="submission" date="2018-08" db="EMBL/GenBank/DDBJ databases">
        <title>Actinomadura jelena sp. nov., a novel Actinomycete isolated from soil in Chad.</title>
        <authorList>
            <person name="Shi L."/>
        </authorList>
    </citation>
    <scope>NUCLEOTIDE SEQUENCE [LARGE SCALE GENOMIC DNA]</scope>
    <source>
        <strain evidence="2 3">NEAU-G17</strain>
    </source>
</reference>
<dbReference type="Gene3D" id="3.30.565.10">
    <property type="entry name" value="Histidine kinase-like ATPase, C-terminal domain"/>
    <property type="match status" value="1"/>
</dbReference>
<dbReference type="EMBL" id="QURH01000783">
    <property type="protein sequence ID" value="RFU38505.1"/>
    <property type="molecule type" value="Genomic_DNA"/>
</dbReference>
<keyword evidence="2" id="KW-0418">Kinase</keyword>
<comment type="caution">
    <text evidence="2">The sequence shown here is derived from an EMBL/GenBank/DDBJ whole genome shotgun (WGS) entry which is preliminary data.</text>
</comment>
<evidence type="ECO:0000256" key="1">
    <source>
        <dbReference type="SAM" id="MobiDB-lite"/>
    </source>
</evidence>
<dbReference type="AlphaFoldDB" id="A0A372JEQ5"/>
<evidence type="ECO:0000313" key="2">
    <source>
        <dbReference type="EMBL" id="RFU38505.1"/>
    </source>
</evidence>
<dbReference type="InterPro" id="IPR036890">
    <property type="entry name" value="HATPase_C_sf"/>
</dbReference>
<organism evidence="2 3">
    <name type="scientific">Actinomadura logoneensis</name>
    <dbReference type="NCBI Taxonomy" id="2293572"/>
    <lineage>
        <taxon>Bacteria</taxon>
        <taxon>Bacillati</taxon>
        <taxon>Actinomycetota</taxon>
        <taxon>Actinomycetes</taxon>
        <taxon>Streptosporangiales</taxon>
        <taxon>Thermomonosporaceae</taxon>
        <taxon>Actinomadura</taxon>
    </lineage>
</organism>
<name>A0A372JEQ5_9ACTN</name>
<gene>
    <name evidence="2" type="ORF">DZF91_27315</name>
</gene>
<dbReference type="Proteomes" id="UP000261811">
    <property type="component" value="Unassembled WGS sequence"/>
</dbReference>
<proteinExistence type="predicted"/>
<accession>A0A372JEQ5</accession>
<protein>
    <submittedName>
        <fullName evidence="2">Two-component sensor histidine kinase</fullName>
    </submittedName>
</protein>
<evidence type="ECO:0000313" key="3">
    <source>
        <dbReference type="Proteomes" id="UP000261811"/>
    </source>
</evidence>
<dbReference type="GO" id="GO:0016301">
    <property type="term" value="F:kinase activity"/>
    <property type="evidence" value="ECO:0007669"/>
    <property type="project" value="UniProtKB-KW"/>
</dbReference>
<keyword evidence="3" id="KW-1185">Reference proteome</keyword>
<feature type="region of interest" description="Disordered" evidence="1">
    <location>
        <begin position="1"/>
        <end position="25"/>
    </location>
</feature>
<feature type="non-terminal residue" evidence="2">
    <location>
        <position position="1"/>
    </location>
</feature>